<reference evidence="3" key="1">
    <citation type="submission" date="2016-10" db="EMBL/GenBank/DDBJ databases">
        <authorList>
            <person name="Varghese N."/>
            <person name="Submissions S."/>
        </authorList>
    </citation>
    <scope>NUCLEOTIDE SEQUENCE [LARGE SCALE GENOMIC DNA]</scope>
    <source>
        <strain evidence="3">KH1P1</strain>
    </source>
</reference>
<organism evidence="2 3">
    <name type="scientific">[Clostridium] aminophilum</name>
    <dbReference type="NCBI Taxonomy" id="1526"/>
    <lineage>
        <taxon>Bacteria</taxon>
        <taxon>Bacillati</taxon>
        <taxon>Bacillota</taxon>
        <taxon>Clostridia</taxon>
        <taxon>Lachnospirales</taxon>
        <taxon>Lachnospiraceae</taxon>
    </lineage>
</organism>
<keyword evidence="3" id="KW-1185">Reference proteome</keyword>
<proteinExistence type="predicted"/>
<feature type="chain" id="PRO_5011617510" evidence="1">
    <location>
        <begin position="25"/>
        <end position="144"/>
    </location>
</feature>
<protein>
    <submittedName>
        <fullName evidence="2">Uncharacterized protein</fullName>
    </submittedName>
</protein>
<keyword evidence="1" id="KW-0732">Signal</keyword>
<dbReference type="EMBL" id="FOIL01000003">
    <property type="protein sequence ID" value="SES99103.1"/>
    <property type="molecule type" value="Genomic_DNA"/>
</dbReference>
<accession>A0A1I0AXH8</accession>
<feature type="signal peptide" evidence="1">
    <location>
        <begin position="1"/>
        <end position="24"/>
    </location>
</feature>
<evidence type="ECO:0000313" key="2">
    <source>
        <dbReference type="EMBL" id="SES99103.1"/>
    </source>
</evidence>
<sequence length="144" mass="16715">MKKIKWLLAMIVAMVLSMSMVSFAGVYGSTNEECYYNQEWRNAFSNYCNQILKSGDDDLQIYWLDNENDHSQDKVVAISYDQSMKTKSYGFHRAIVMYPSGRTYTTCYKNGDGSYSDANELVNWRGEIMRLKDLNEFSRFAPAQ</sequence>
<dbReference type="AlphaFoldDB" id="A0A1I0AXH8"/>
<dbReference type="RefSeq" id="WP_074648187.1">
    <property type="nucleotide sequence ID" value="NZ_FOIL01000003.1"/>
</dbReference>
<evidence type="ECO:0000256" key="1">
    <source>
        <dbReference type="SAM" id="SignalP"/>
    </source>
</evidence>
<name>A0A1I0AXH8_9FIRM</name>
<gene>
    <name evidence="2" type="ORF">SAMN04487771_100313</name>
</gene>
<evidence type="ECO:0000313" key="3">
    <source>
        <dbReference type="Proteomes" id="UP000199820"/>
    </source>
</evidence>
<dbReference type="Proteomes" id="UP000199820">
    <property type="component" value="Unassembled WGS sequence"/>
</dbReference>